<reference evidence="10 12" key="1">
    <citation type="submission" date="2014-12" db="EMBL/GenBank/DDBJ databases">
        <title>Draft genome sequences of 29 type strains of Enterococci.</title>
        <authorList>
            <person name="Zhong Z."/>
            <person name="Sun Z."/>
            <person name="Liu W."/>
            <person name="Zhang W."/>
            <person name="Zhang H."/>
        </authorList>
    </citation>
    <scope>NUCLEOTIDE SEQUENCE [LARGE SCALE GENOMIC DNA]</scope>
    <source>
        <strain evidence="10 12">DSM 22801</strain>
    </source>
</reference>
<dbReference type="GO" id="GO:0008982">
    <property type="term" value="F:protein-N(PI)-phosphohistidine-sugar phosphotransferase activity"/>
    <property type="evidence" value="ECO:0007669"/>
    <property type="project" value="InterPro"/>
</dbReference>
<evidence type="ECO:0000256" key="6">
    <source>
        <dbReference type="ARBA" id="ARBA00022683"/>
    </source>
</evidence>
<sequence length="167" mass="18791">MAISFIRIDDRIIHGQVVTRWMSERKCDGVVAVDDPSANNPVLAKMLKSAVPSPLKGFVLTEEELIRKWPKIVESKRHYFLIARSPETLVRIFESGVDFISEHQELNVGPMSVRDGAKKYGKNLSMIPTEEVAFDTLQKNGMTVSFQLVPDSKKKTWTELKAEGGES</sequence>
<evidence type="ECO:0000256" key="7">
    <source>
        <dbReference type="ARBA" id="ARBA00022777"/>
    </source>
</evidence>
<dbReference type="InterPro" id="IPR004720">
    <property type="entry name" value="PTS_IIB_sorbose-sp"/>
</dbReference>
<dbReference type="EMBL" id="JXLC01000016">
    <property type="protein sequence ID" value="OJG91252.1"/>
    <property type="molecule type" value="Genomic_DNA"/>
</dbReference>
<dbReference type="Gene3D" id="3.40.35.10">
    <property type="entry name" value="Phosphotransferase system, sorbose subfamily IIB component"/>
    <property type="match status" value="1"/>
</dbReference>
<feature type="domain" description="PTS EIIB type-4" evidence="8">
    <location>
        <begin position="1"/>
        <end position="167"/>
    </location>
</feature>
<evidence type="ECO:0000313" key="12">
    <source>
        <dbReference type="Proteomes" id="UP000183039"/>
    </source>
</evidence>
<protein>
    <submittedName>
        <fullName evidence="9">PTS system sorbose subfamily IIB component</fullName>
    </submittedName>
</protein>
<accession>A0A0S3K8A6</accession>
<evidence type="ECO:0000256" key="3">
    <source>
        <dbReference type="ARBA" id="ARBA00022490"/>
    </source>
</evidence>
<dbReference type="Proteomes" id="UP000183039">
    <property type="component" value="Unassembled WGS sequence"/>
</dbReference>
<keyword evidence="4" id="KW-0762">Sugar transport</keyword>
<dbReference type="Pfam" id="PF03830">
    <property type="entry name" value="PTSIIB_sorb"/>
    <property type="match status" value="1"/>
</dbReference>
<organism evidence="10 12">
    <name type="scientific">Enterococcus silesiacus</name>
    <dbReference type="NCBI Taxonomy" id="332949"/>
    <lineage>
        <taxon>Bacteria</taxon>
        <taxon>Bacillati</taxon>
        <taxon>Bacillota</taxon>
        <taxon>Bacilli</taxon>
        <taxon>Lactobacillales</taxon>
        <taxon>Enterococcaceae</taxon>
        <taxon>Enterococcus</taxon>
    </lineage>
</organism>
<dbReference type="Proteomes" id="UP000065511">
    <property type="component" value="Chromosome"/>
</dbReference>
<dbReference type="EMBL" id="CP013614">
    <property type="protein sequence ID" value="ALS00510.1"/>
    <property type="molecule type" value="Genomic_DNA"/>
</dbReference>
<dbReference type="GO" id="GO:0009401">
    <property type="term" value="P:phosphoenolpyruvate-dependent sugar phosphotransferase system"/>
    <property type="evidence" value="ECO:0007669"/>
    <property type="project" value="UniProtKB-KW"/>
</dbReference>
<dbReference type="KEGG" id="ess:ATZ33_03720"/>
<keyword evidence="3" id="KW-0963">Cytoplasm</keyword>
<dbReference type="PROSITE" id="PS51101">
    <property type="entry name" value="PTS_EIIB_TYPE_4"/>
    <property type="match status" value="1"/>
</dbReference>
<evidence type="ECO:0000256" key="1">
    <source>
        <dbReference type="ARBA" id="ARBA00004496"/>
    </source>
</evidence>
<dbReference type="GO" id="GO:0005737">
    <property type="term" value="C:cytoplasm"/>
    <property type="evidence" value="ECO:0007669"/>
    <property type="project" value="UniProtKB-SubCell"/>
</dbReference>
<keyword evidence="7" id="KW-0418">Kinase</keyword>
<comment type="subcellular location">
    <subcellularLocation>
        <location evidence="1">Cytoplasm</location>
    </subcellularLocation>
</comment>
<dbReference type="InterPro" id="IPR036667">
    <property type="entry name" value="PTS_IIB_sorbose-sp_sf"/>
</dbReference>
<proteinExistence type="predicted"/>
<keyword evidence="6" id="KW-0598">Phosphotransferase system</keyword>
<dbReference type="AlphaFoldDB" id="A0A0S3K8A6"/>
<evidence type="ECO:0000256" key="2">
    <source>
        <dbReference type="ARBA" id="ARBA00022448"/>
    </source>
</evidence>
<keyword evidence="2" id="KW-0813">Transport</keyword>
<keyword evidence="11" id="KW-1185">Reference proteome</keyword>
<gene>
    <name evidence="9" type="ORF">ATZ33_03720</name>
    <name evidence="10" type="ORF">RV15_GL000882</name>
</gene>
<evidence type="ECO:0000256" key="4">
    <source>
        <dbReference type="ARBA" id="ARBA00022597"/>
    </source>
</evidence>
<reference evidence="9 11" key="2">
    <citation type="submission" date="2015-12" db="EMBL/GenBank/DDBJ databases">
        <authorList>
            <person name="Lauer A."/>
            <person name="Humrighouse B."/>
            <person name="Loparev V."/>
            <person name="Shewmaker P.L."/>
            <person name="Whitney A.M."/>
            <person name="McLaughlin R.W."/>
        </authorList>
    </citation>
    <scope>NUCLEOTIDE SEQUENCE [LARGE SCALE GENOMIC DNA]</scope>
    <source>
        <strain evidence="9 11">LMG 23085</strain>
    </source>
</reference>
<dbReference type="GO" id="GO:0016301">
    <property type="term" value="F:kinase activity"/>
    <property type="evidence" value="ECO:0007669"/>
    <property type="project" value="UniProtKB-KW"/>
</dbReference>
<evidence type="ECO:0000259" key="8">
    <source>
        <dbReference type="PROSITE" id="PS51101"/>
    </source>
</evidence>
<dbReference type="RefSeq" id="WP_071878190.1">
    <property type="nucleotide sequence ID" value="NZ_JXLC01000016.1"/>
</dbReference>
<dbReference type="OrthoDB" id="9788818at2"/>
<evidence type="ECO:0000313" key="11">
    <source>
        <dbReference type="Proteomes" id="UP000065511"/>
    </source>
</evidence>
<dbReference type="SUPFAM" id="SSF52728">
    <property type="entry name" value="PTS IIb component"/>
    <property type="match status" value="1"/>
</dbReference>
<evidence type="ECO:0000256" key="5">
    <source>
        <dbReference type="ARBA" id="ARBA00022679"/>
    </source>
</evidence>
<evidence type="ECO:0000313" key="10">
    <source>
        <dbReference type="EMBL" id="OJG91252.1"/>
    </source>
</evidence>
<evidence type="ECO:0000313" key="9">
    <source>
        <dbReference type="EMBL" id="ALS00510.1"/>
    </source>
</evidence>
<keyword evidence="5" id="KW-0808">Transferase</keyword>
<name>A0A0S3K8A6_9ENTE</name>